<dbReference type="GO" id="GO:0016799">
    <property type="term" value="F:hydrolase activity, hydrolyzing N-glycosyl compounds"/>
    <property type="evidence" value="ECO:0007669"/>
    <property type="project" value="InterPro"/>
</dbReference>
<dbReference type="Pfam" id="PF07632">
    <property type="entry name" value="Sde182_NH-like"/>
    <property type="match status" value="1"/>
</dbReference>
<evidence type="ECO:0000313" key="9">
    <source>
        <dbReference type="Proteomes" id="UP000318538"/>
    </source>
</evidence>
<evidence type="ECO:0000259" key="5">
    <source>
        <dbReference type="Pfam" id="PF01095"/>
    </source>
</evidence>
<feature type="domain" description="Pectinesterase catalytic" evidence="5">
    <location>
        <begin position="31"/>
        <end position="319"/>
    </location>
</feature>
<feature type="signal peptide" evidence="4">
    <location>
        <begin position="1"/>
        <end position="29"/>
    </location>
</feature>
<dbReference type="GO" id="GO:0042545">
    <property type="term" value="P:cell wall modification"/>
    <property type="evidence" value="ECO:0007669"/>
    <property type="project" value="InterPro"/>
</dbReference>
<evidence type="ECO:0000313" key="8">
    <source>
        <dbReference type="EMBL" id="QDT03683.1"/>
    </source>
</evidence>
<dbReference type="Pfam" id="PF21027">
    <property type="entry name" value="Sde0182_C"/>
    <property type="match status" value="1"/>
</dbReference>
<feature type="chain" id="PRO_5022178252" evidence="4">
    <location>
        <begin position="30"/>
        <end position="805"/>
    </location>
</feature>
<dbReference type="RefSeq" id="WP_218933888.1">
    <property type="nucleotide sequence ID" value="NZ_CP036525.1"/>
</dbReference>
<dbReference type="PANTHER" id="PTHR31321">
    <property type="entry name" value="ACYL-COA THIOESTER HYDROLASE YBHC-RELATED"/>
    <property type="match status" value="1"/>
</dbReference>
<name>A0A517N973_9BACT</name>
<dbReference type="InterPro" id="IPR012334">
    <property type="entry name" value="Pectin_lyas_fold"/>
</dbReference>
<dbReference type="SUPFAM" id="SSF53590">
    <property type="entry name" value="Nucleoside hydrolase"/>
    <property type="match status" value="1"/>
</dbReference>
<dbReference type="PANTHER" id="PTHR31321:SF57">
    <property type="entry name" value="PECTINESTERASE 53-RELATED"/>
    <property type="match status" value="1"/>
</dbReference>
<dbReference type="EC" id="3.1.1.11" evidence="8"/>
<dbReference type="InterPro" id="IPR013783">
    <property type="entry name" value="Ig-like_fold"/>
</dbReference>
<dbReference type="Gene3D" id="3.90.245.10">
    <property type="entry name" value="Ribonucleoside hydrolase-like"/>
    <property type="match status" value="1"/>
</dbReference>
<dbReference type="InterPro" id="IPR011050">
    <property type="entry name" value="Pectin_lyase_fold/virulence"/>
</dbReference>
<dbReference type="InterPro" id="IPR011483">
    <property type="entry name" value="Sde182_NH-like"/>
</dbReference>
<dbReference type="EMBL" id="CP036525">
    <property type="protein sequence ID" value="QDT03683.1"/>
    <property type="molecule type" value="Genomic_DNA"/>
</dbReference>
<feature type="domain" description="Cellulose-binding Sde182 nucleoside hydrolase-like" evidence="6">
    <location>
        <begin position="353"/>
        <end position="625"/>
    </location>
</feature>
<dbReference type="SUPFAM" id="SSF51126">
    <property type="entry name" value="Pectin lyase-like"/>
    <property type="match status" value="1"/>
</dbReference>
<comment type="similarity">
    <text evidence="1">Belongs to the pectinesterase family.</text>
</comment>
<dbReference type="InterPro" id="IPR036452">
    <property type="entry name" value="Ribo_hydro-like"/>
</dbReference>
<dbReference type="InterPro" id="IPR000070">
    <property type="entry name" value="Pectinesterase_cat"/>
</dbReference>
<dbReference type="Gene3D" id="2.160.20.10">
    <property type="entry name" value="Single-stranded right-handed beta-helix, Pectin lyase-like"/>
    <property type="match status" value="1"/>
</dbReference>
<evidence type="ECO:0000256" key="4">
    <source>
        <dbReference type="SAM" id="SignalP"/>
    </source>
</evidence>
<dbReference type="GO" id="GO:0009279">
    <property type="term" value="C:cell outer membrane"/>
    <property type="evidence" value="ECO:0007669"/>
    <property type="project" value="TreeGrafter"/>
</dbReference>
<evidence type="ECO:0000259" key="6">
    <source>
        <dbReference type="Pfam" id="PF07632"/>
    </source>
</evidence>
<dbReference type="Pfam" id="PF01095">
    <property type="entry name" value="Pectinesterase"/>
    <property type="match status" value="1"/>
</dbReference>
<keyword evidence="3" id="KW-0063">Aspartyl esterase</keyword>
<evidence type="ECO:0000256" key="3">
    <source>
        <dbReference type="ARBA" id="ARBA00023085"/>
    </source>
</evidence>
<proteinExistence type="inferred from homology"/>
<organism evidence="8 9">
    <name type="scientific">Rubripirellula lacrimiformis</name>
    <dbReference type="NCBI Taxonomy" id="1930273"/>
    <lineage>
        <taxon>Bacteria</taxon>
        <taxon>Pseudomonadati</taxon>
        <taxon>Planctomycetota</taxon>
        <taxon>Planctomycetia</taxon>
        <taxon>Pirellulales</taxon>
        <taxon>Pirellulaceae</taxon>
        <taxon>Rubripirellula</taxon>
    </lineage>
</organism>
<feature type="domain" description="Cellulose-binding Sde182 C-terminal" evidence="7">
    <location>
        <begin position="723"/>
        <end position="804"/>
    </location>
</feature>
<dbReference type="Gene3D" id="2.60.40.10">
    <property type="entry name" value="Immunoglobulins"/>
    <property type="match status" value="1"/>
</dbReference>
<evidence type="ECO:0000259" key="7">
    <source>
        <dbReference type="Pfam" id="PF21027"/>
    </source>
</evidence>
<evidence type="ECO:0000256" key="1">
    <source>
        <dbReference type="ARBA" id="ARBA00008891"/>
    </source>
</evidence>
<evidence type="ECO:0000256" key="2">
    <source>
        <dbReference type="ARBA" id="ARBA00022801"/>
    </source>
</evidence>
<keyword evidence="9" id="KW-1185">Reference proteome</keyword>
<gene>
    <name evidence="8" type="primary">pemA</name>
    <name evidence="8" type="ORF">K227x_20670</name>
</gene>
<keyword evidence="4" id="KW-0732">Signal</keyword>
<reference evidence="8 9" key="1">
    <citation type="submission" date="2019-02" db="EMBL/GenBank/DDBJ databases">
        <title>Deep-cultivation of Planctomycetes and their phenomic and genomic characterization uncovers novel biology.</title>
        <authorList>
            <person name="Wiegand S."/>
            <person name="Jogler M."/>
            <person name="Boedeker C."/>
            <person name="Pinto D."/>
            <person name="Vollmers J."/>
            <person name="Rivas-Marin E."/>
            <person name="Kohn T."/>
            <person name="Peeters S.H."/>
            <person name="Heuer A."/>
            <person name="Rast P."/>
            <person name="Oberbeckmann S."/>
            <person name="Bunk B."/>
            <person name="Jeske O."/>
            <person name="Meyerdierks A."/>
            <person name="Storesund J.E."/>
            <person name="Kallscheuer N."/>
            <person name="Luecker S."/>
            <person name="Lage O.M."/>
            <person name="Pohl T."/>
            <person name="Merkel B.J."/>
            <person name="Hornburger P."/>
            <person name="Mueller R.-W."/>
            <person name="Bruemmer F."/>
            <person name="Labrenz M."/>
            <person name="Spormann A.M."/>
            <person name="Op den Camp H."/>
            <person name="Overmann J."/>
            <person name="Amann R."/>
            <person name="Jetten M.S.M."/>
            <person name="Mascher T."/>
            <person name="Medema M.H."/>
            <person name="Devos D.P."/>
            <person name="Kaster A.-K."/>
            <person name="Ovreas L."/>
            <person name="Rohde M."/>
            <person name="Galperin M.Y."/>
            <person name="Jogler C."/>
        </authorList>
    </citation>
    <scope>NUCLEOTIDE SEQUENCE [LARGE SCALE GENOMIC DNA]</scope>
    <source>
        <strain evidence="8 9">K22_7</strain>
    </source>
</reference>
<dbReference type="GO" id="GO:0030599">
    <property type="term" value="F:pectinesterase activity"/>
    <property type="evidence" value="ECO:0007669"/>
    <property type="project" value="UniProtKB-EC"/>
</dbReference>
<protein>
    <submittedName>
        <fullName evidence="8">Pectinesterase A</fullName>
        <ecNumber evidence="8">3.1.1.11</ecNumber>
    </submittedName>
</protein>
<sequence length="805" mass="90905" precursor="true">MTHLKRKLAWIGLSVFALLGILMGFTAEAADFVVAADGSGDFRKVQDAIDAVPKNQSIRTTIFIQPGTYKEKIRVPSDAINLSLLGESSETTILTFNNYGGKTSDYASTRVMADGFYAENVTFQNTIDSRSGIDGGQAAALRMDGDRSVFFQCRIMGFQDTYYTGGNNRSYHKDCRIEGTTDFIYGDGIAMFEACTIVCRKNSTITAHSQKLKNGKHVNQFGYVFQNCKIEKHADEDVTRAALGRPWGNAARVVFLNCDLGSHIRAEGWSPWKGRPNHQTAYYAEYKNHGPGSQSDNRLPWTHQLTDEEAAEYTKENIFKARNTTAVNFDGDWIPKIELLRDSNPSKSSDKPRVIVTSDGEIDDECSMVRFLLYANQWDIEGIVTSSSQYHWHGHKWAGDDWVQPYLKAYAAVHPNLIQHDSGYPTADFLQARTFLGNVKTEGEMDEITPGSQHIARVLLDESDDRPIWIQAWGGTNTIARALKTIEDDHPDKMAYVAQKLRFFFIWEQDSTYQSYIRPHWGKYNIPTIISDQFIAIFYHWKKYLPAEQQTYFAGQWMKQNVLADHGPLCSLYQSHTTANRDSDEGNFVDGDFRSEGDSPAFLHTIPTGLRSLESPDWGGWGGRYTRVRDNTWLDPVADPTYEYPAGRWYGDSAWGRVRLRQAIPDDRELTQYLKPIWRWTAAMQNDFAARADWCVEPFDGANHPPVVTLTNPLDFQAPPGTTIPMNAEETVDPDNDLLTYRWWQYQEAGTYGGAVEIQNAGTPMASVVVPDQGKQGQTIHVICEVTDNGTPALSRYQRVVIEIQ</sequence>
<dbReference type="AlphaFoldDB" id="A0A517N973"/>
<dbReference type="KEGG" id="rlc:K227x_20670"/>
<dbReference type="InterPro" id="IPR048527">
    <property type="entry name" value="Sde182_C"/>
</dbReference>
<accession>A0A517N973</accession>
<dbReference type="Proteomes" id="UP000318538">
    <property type="component" value="Chromosome"/>
</dbReference>
<keyword evidence="2 8" id="KW-0378">Hydrolase</keyword>